<proteinExistence type="predicted"/>
<comment type="caution">
    <text evidence="5">The sequence shown here is derived from an EMBL/GenBank/DDBJ whole genome shotgun (WGS) entry which is preliminary data.</text>
</comment>
<keyword evidence="4" id="KW-0472">Membrane</keyword>
<evidence type="ECO:0000256" key="4">
    <source>
        <dbReference type="ARBA" id="ARBA00023136"/>
    </source>
</evidence>
<dbReference type="Proteomes" id="UP001206206">
    <property type="component" value="Unassembled WGS sequence"/>
</dbReference>
<keyword evidence="6" id="KW-1185">Reference proteome</keyword>
<gene>
    <name evidence="5" type="ORF">NON19_02915</name>
</gene>
<dbReference type="Pfam" id="PF05719">
    <property type="entry name" value="GPP34"/>
    <property type="match status" value="1"/>
</dbReference>
<evidence type="ECO:0000313" key="6">
    <source>
        <dbReference type="Proteomes" id="UP001206206"/>
    </source>
</evidence>
<dbReference type="Gene3D" id="1.10.3630.10">
    <property type="entry name" value="yeast vps74-n-term truncation variant domain like"/>
    <property type="match status" value="1"/>
</dbReference>
<dbReference type="RefSeq" id="WP_255924935.1">
    <property type="nucleotide sequence ID" value="NZ_JANFNH010000001.1"/>
</dbReference>
<accession>A0ABT1P6K0</accession>
<evidence type="ECO:0000313" key="5">
    <source>
        <dbReference type="EMBL" id="MCQ4041002.1"/>
    </source>
</evidence>
<evidence type="ECO:0000256" key="2">
    <source>
        <dbReference type="ARBA" id="ARBA00023034"/>
    </source>
</evidence>
<keyword evidence="3" id="KW-0446">Lipid-binding</keyword>
<organism evidence="5 6">
    <name type="scientific">Streptantibioticus rubrisoli</name>
    <dbReference type="NCBI Taxonomy" id="1387313"/>
    <lineage>
        <taxon>Bacteria</taxon>
        <taxon>Bacillati</taxon>
        <taxon>Actinomycetota</taxon>
        <taxon>Actinomycetes</taxon>
        <taxon>Kitasatosporales</taxon>
        <taxon>Streptomycetaceae</taxon>
        <taxon>Streptantibioticus</taxon>
    </lineage>
</organism>
<reference evidence="5 6" key="1">
    <citation type="submission" date="2022-06" db="EMBL/GenBank/DDBJ databases">
        <title>Draft genome sequence of type strain Streptomyces rubrisoli DSM 42083.</title>
        <authorList>
            <person name="Duangmal K."/>
            <person name="Klaysubun C."/>
        </authorList>
    </citation>
    <scope>NUCLEOTIDE SEQUENCE [LARGE SCALE GENOMIC DNA]</scope>
    <source>
        <strain evidence="5 6">DSM 42083</strain>
    </source>
</reference>
<evidence type="ECO:0000256" key="3">
    <source>
        <dbReference type="ARBA" id="ARBA00023121"/>
    </source>
</evidence>
<dbReference type="InterPro" id="IPR008628">
    <property type="entry name" value="GPP34-like"/>
</dbReference>
<dbReference type="EMBL" id="JANFNH010000001">
    <property type="protein sequence ID" value="MCQ4041002.1"/>
    <property type="molecule type" value="Genomic_DNA"/>
</dbReference>
<dbReference type="InterPro" id="IPR038261">
    <property type="entry name" value="GPP34-like_sf"/>
</dbReference>
<comment type="subcellular location">
    <subcellularLocation>
        <location evidence="1">Golgi apparatus membrane</location>
        <topology evidence="1">Peripheral membrane protein</topology>
        <orientation evidence="1">Cytoplasmic side</orientation>
    </subcellularLocation>
</comment>
<name>A0ABT1P6K0_9ACTN</name>
<protein>
    <submittedName>
        <fullName evidence="5">GPP34 family phosphoprotein</fullName>
    </submittedName>
</protein>
<sequence>MTTPRDLFIVSMDIASDRPVERGDLSLALAGAEVIDLLAAQAVSLDGDRIVPLYQPTFTDRLLEQAASSLVRDAPYESVSDWLWRRGRDLSSAYLADFEAEGQITRQRRHRWLLVQSTRLTLVDSPARRRADDRWASDEPVLVALAAAIGVHGEASADSPGVTDESVLTVLDAVDDALQELATERQRRVSRLEKAAQDNRQRGW</sequence>
<keyword evidence="2" id="KW-0333">Golgi apparatus</keyword>
<evidence type="ECO:0000256" key="1">
    <source>
        <dbReference type="ARBA" id="ARBA00004255"/>
    </source>
</evidence>